<proteinExistence type="predicted"/>
<gene>
    <name evidence="1" type="ORF">SDC9_130443</name>
</gene>
<protein>
    <submittedName>
        <fullName evidence="1">Uncharacterized protein</fullName>
    </submittedName>
</protein>
<comment type="caution">
    <text evidence="1">The sequence shown here is derived from an EMBL/GenBank/DDBJ whole genome shotgun (WGS) entry which is preliminary data.</text>
</comment>
<sequence length="104" mass="12110">MDLLHAVVHHKTFGQGEVMNVGDDVIIISFSKQYGKKKFLFPNAFYQHLTLEDVLLNSEMGEFLKQNHILIEAEEQQHERANRIVQFRADSIEKANEIKSKKKK</sequence>
<dbReference type="AlphaFoldDB" id="A0A645D2E5"/>
<organism evidence="1">
    <name type="scientific">bioreactor metagenome</name>
    <dbReference type="NCBI Taxonomy" id="1076179"/>
    <lineage>
        <taxon>unclassified sequences</taxon>
        <taxon>metagenomes</taxon>
        <taxon>ecological metagenomes</taxon>
    </lineage>
</organism>
<name>A0A645D2E5_9ZZZZ</name>
<accession>A0A645D2E5</accession>
<reference evidence="1" key="1">
    <citation type="submission" date="2019-08" db="EMBL/GenBank/DDBJ databases">
        <authorList>
            <person name="Kucharzyk K."/>
            <person name="Murdoch R.W."/>
            <person name="Higgins S."/>
            <person name="Loffler F."/>
        </authorList>
    </citation>
    <scope>NUCLEOTIDE SEQUENCE</scope>
</reference>
<dbReference type="EMBL" id="VSSQ01032191">
    <property type="protein sequence ID" value="MPM83379.1"/>
    <property type="molecule type" value="Genomic_DNA"/>
</dbReference>
<evidence type="ECO:0000313" key="1">
    <source>
        <dbReference type="EMBL" id="MPM83379.1"/>
    </source>
</evidence>